<dbReference type="OrthoDB" id="9802676at2"/>
<dbReference type="RefSeq" id="WP_146443436.1">
    <property type="nucleotide sequence ID" value="NZ_SJPR01000001.1"/>
</dbReference>
<comment type="function">
    <text evidence="8">Catalyzes the deamination of adenosine to inosine at the wobble position 34 of tRNA(Arg2).</text>
</comment>
<evidence type="ECO:0000313" key="11">
    <source>
        <dbReference type="Proteomes" id="UP000317421"/>
    </source>
</evidence>
<dbReference type="Pfam" id="PF14437">
    <property type="entry name" value="MafB19-deam"/>
    <property type="match status" value="1"/>
</dbReference>
<keyword evidence="11" id="KW-1185">Reference proteome</keyword>
<reference evidence="10 11" key="1">
    <citation type="submission" date="2019-02" db="EMBL/GenBank/DDBJ databases">
        <title>Deep-cultivation of Planctomycetes and their phenomic and genomic characterization uncovers novel biology.</title>
        <authorList>
            <person name="Wiegand S."/>
            <person name="Jogler M."/>
            <person name="Boedeker C."/>
            <person name="Pinto D."/>
            <person name="Vollmers J."/>
            <person name="Rivas-Marin E."/>
            <person name="Kohn T."/>
            <person name="Peeters S.H."/>
            <person name="Heuer A."/>
            <person name="Rast P."/>
            <person name="Oberbeckmann S."/>
            <person name="Bunk B."/>
            <person name="Jeske O."/>
            <person name="Meyerdierks A."/>
            <person name="Storesund J.E."/>
            <person name="Kallscheuer N."/>
            <person name="Luecker S."/>
            <person name="Lage O.M."/>
            <person name="Pohl T."/>
            <person name="Merkel B.J."/>
            <person name="Hornburger P."/>
            <person name="Mueller R.-W."/>
            <person name="Bruemmer F."/>
            <person name="Labrenz M."/>
            <person name="Spormann A.M."/>
            <person name="Op Den Camp H."/>
            <person name="Overmann J."/>
            <person name="Amann R."/>
            <person name="Jetten M.S.M."/>
            <person name="Mascher T."/>
            <person name="Medema M.H."/>
            <person name="Devos D.P."/>
            <person name="Kaster A.-K."/>
            <person name="Ovreas L."/>
            <person name="Rohde M."/>
            <person name="Galperin M.Y."/>
            <person name="Jogler C."/>
        </authorList>
    </citation>
    <scope>NUCLEOTIDE SEQUENCE [LARGE SCALE GENOMIC DNA]</scope>
    <source>
        <strain evidence="10 11">Pla108</strain>
    </source>
</reference>
<dbReference type="GO" id="GO:0002100">
    <property type="term" value="P:tRNA wobble adenosine to inosine editing"/>
    <property type="evidence" value="ECO:0007669"/>
    <property type="project" value="UniProtKB-UniRule"/>
</dbReference>
<keyword evidence="6 8" id="KW-0862">Zinc</keyword>
<dbReference type="HAMAP" id="MF_00972">
    <property type="entry name" value="tRNA_aden_deaminase"/>
    <property type="match status" value="1"/>
</dbReference>
<dbReference type="GO" id="GO:0052717">
    <property type="term" value="F:tRNA-specific adenosine-34 deaminase activity"/>
    <property type="evidence" value="ECO:0007669"/>
    <property type="project" value="UniProtKB-UniRule"/>
</dbReference>
<dbReference type="Gene3D" id="3.40.140.10">
    <property type="entry name" value="Cytidine Deaminase, domain 2"/>
    <property type="match status" value="1"/>
</dbReference>
<dbReference type="CDD" id="cd01285">
    <property type="entry name" value="nucleoside_deaminase"/>
    <property type="match status" value="1"/>
</dbReference>
<evidence type="ECO:0000256" key="2">
    <source>
        <dbReference type="ARBA" id="ARBA00011738"/>
    </source>
</evidence>
<evidence type="ECO:0000256" key="4">
    <source>
        <dbReference type="ARBA" id="ARBA00022723"/>
    </source>
</evidence>
<comment type="subunit">
    <text evidence="2 8">Homodimer.</text>
</comment>
<feature type="binding site" evidence="8">
    <location>
        <position position="90"/>
    </location>
    <ligand>
        <name>Zn(2+)</name>
        <dbReference type="ChEBI" id="CHEBI:29105"/>
        <note>catalytic</note>
    </ligand>
</feature>
<comment type="cofactor">
    <cofactor evidence="8">
        <name>Zn(2+)</name>
        <dbReference type="ChEBI" id="CHEBI:29105"/>
    </cofactor>
    <text evidence="8">Binds 1 zinc ion per subunit.</text>
</comment>
<dbReference type="PANTHER" id="PTHR11079:SF202">
    <property type="entry name" value="TRNA-SPECIFIC ADENOSINE DEAMINASE"/>
    <property type="match status" value="1"/>
</dbReference>
<dbReference type="SUPFAM" id="SSF53927">
    <property type="entry name" value="Cytidine deaminase-like"/>
    <property type="match status" value="1"/>
</dbReference>
<dbReference type="InterPro" id="IPR016193">
    <property type="entry name" value="Cytidine_deaminase-like"/>
</dbReference>
<feature type="domain" description="CMP/dCMP-type deaminase" evidence="9">
    <location>
        <begin position="6"/>
        <end position="115"/>
    </location>
</feature>
<dbReference type="Proteomes" id="UP000317421">
    <property type="component" value="Unassembled WGS sequence"/>
</dbReference>
<dbReference type="PROSITE" id="PS00903">
    <property type="entry name" value="CYT_DCMP_DEAMINASES_1"/>
    <property type="match status" value="1"/>
</dbReference>
<protein>
    <recommendedName>
        <fullName evidence="8">tRNA-specific adenosine deaminase</fullName>
        <ecNumber evidence="8">3.5.4.33</ecNumber>
    </recommendedName>
</protein>
<keyword evidence="4 8" id="KW-0479">Metal-binding</keyword>
<accession>A0A5C6AKJ8</accession>
<sequence length="154" mass="16470">MLLPQPEDLVYMQLALAEAQAAAAAGEVPVGAVIVCRDEIVAAAHNQRETLRDPTAHAEMIAITQAAESLGAWRLEGCTLYVTLEPCPMCAGAIVQSRASRVVYGATDPKAGAVESLYTLLADDRLNHRPDVQAGVLAEPCGAILTEFFRARRR</sequence>
<keyword evidence="5 8" id="KW-0378">Hydrolase</keyword>
<dbReference type="NCBIfam" id="NF008113">
    <property type="entry name" value="PRK10860.1"/>
    <property type="match status" value="1"/>
</dbReference>
<dbReference type="GO" id="GO:0008270">
    <property type="term" value="F:zinc ion binding"/>
    <property type="evidence" value="ECO:0007669"/>
    <property type="project" value="UniProtKB-UniRule"/>
</dbReference>
<proteinExistence type="inferred from homology"/>
<name>A0A5C6AKJ8_9BACT</name>
<dbReference type="InterPro" id="IPR058535">
    <property type="entry name" value="MafB19-deam"/>
</dbReference>
<evidence type="ECO:0000256" key="1">
    <source>
        <dbReference type="ARBA" id="ARBA00010669"/>
    </source>
</evidence>
<feature type="binding site" evidence="8">
    <location>
        <position position="87"/>
    </location>
    <ligand>
        <name>Zn(2+)</name>
        <dbReference type="ChEBI" id="CHEBI:29105"/>
        <note>catalytic</note>
    </ligand>
</feature>
<dbReference type="InterPro" id="IPR028883">
    <property type="entry name" value="tRNA_aden_deaminase"/>
</dbReference>
<dbReference type="EMBL" id="SJPR01000001">
    <property type="protein sequence ID" value="TWT99976.1"/>
    <property type="molecule type" value="Genomic_DNA"/>
</dbReference>
<evidence type="ECO:0000256" key="6">
    <source>
        <dbReference type="ARBA" id="ARBA00022833"/>
    </source>
</evidence>
<evidence type="ECO:0000256" key="3">
    <source>
        <dbReference type="ARBA" id="ARBA00022694"/>
    </source>
</evidence>
<dbReference type="AlphaFoldDB" id="A0A5C6AKJ8"/>
<gene>
    <name evidence="10" type="primary">tadA_1</name>
    <name evidence="8" type="synonym">tadA</name>
    <name evidence="10" type="ORF">Pla108_09200</name>
</gene>
<dbReference type="InterPro" id="IPR016192">
    <property type="entry name" value="APOBEC/CMP_deaminase_Zn-bd"/>
</dbReference>
<dbReference type="PROSITE" id="PS51747">
    <property type="entry name" value="CYT_DCMP_DEAMINASES_2"/>
    <property type="match status" value="1"/>
</dbReference>
<evidence type="ECO:0000256" key="7">
    <source>
        <dbReference type="ARBA" id="ARBA00048045"/>
    </source>
</evidence>
<dbReference type="PANTHER" id="PTHR11079">
    <property type="entry name" value="CYTOSINE DEAMINASE FAMILY MEMBER"/>
    <property type="match status" value="1"/>
</dbReference>
<feature type="binding site" evidence="8">
    <location>
        <position position="57"/>
    </location>
    <ligand>
        <name>Zn(2+)</name>
        <dbReference type="ChEBI" id="CHEBI:29105"/>
        <note>catalytic</note>
    </ligand>
</feature>
<dbReference type="InterPro" id="IPR002125">
    <property type="entry name" value="CMP_dCMP_dom"/>
</dbReference>
<comment type="caution">
    <text evidence="10">The sequence shown here is derived from an EMBL/GenBank/DDBJ whole genome shotgun (WGS) entry which is preliminary data.</text>
</comment>
<feature type="active site" description="Proton donor" evidence="8">
    <location>
        <position position="59"/>
    </location>
</feature>
<organism evidence="10 11">
    <name type="scientific">Botrimarina colliarenosi</name>
    <dbReference type="NCBI Taxonomy" id="2528001"/>
    <lineage>
        <taxon>Bacteria</taxon>
        <taxon>Pseudomonadati</taxon>
        <taxon>Planctomycetota</taxon>
        <taxon>Planctomycetia</taxon>
        <taxon>Pirellulales</taxon>
        <taxon>Lacipirellulaceae</taxon>
        <taxon>Botrimarina</taxon>
    </lineage>
</organism>
<evidence type="ECO:0000256" key="8">
    <source>
        <dbReference type="HAMAP-Rule" id="MF_00972"/>
    </source>
</evidence>
<keyword evidence="3 8" id="KW-0819">tRNA processing</keyword>
<comment type="catalytic activity">
    <reaction evidence="7 8">
        <text>adenosine(34) in tRNA + H2O + H(+) = inosine(34) in tRNA + NH4(+)</text>
        <dbReference type="Rhea" id="RHEA:43168"/>
        <dbReference type="Rhea" id="RHEA-COMP:10373"/>
        <dbReference type="Rhea" id="RHEA-COMP:10374"/>
        <dbReference type="ChEBI" id="CHEBI:15377"/>
        <dbReference type="ChEBI" id="CHEBI:15378"/>
        <dbReference type="ChEBI" id="CHEBI:28938"/>
        <dbReference type="ChEBI" id="CHEBI:74411"/>
        <dbReference type="ChEBI" id="CHEBI:82852"/>
        <dbReference type="EC" id="3.5.4.33"/>
    </reaction>
</comment>
<evidence type="ECO:0000256" key="5">
    <source>
        <dbReference type="ARBA" id="ARBA00022801"/>
    </source>
</evidence>
<dbReference type="FunFam" id="3.40.140.10:FF:000005">
    <property type="entry name" value="tRNA-specific adenosine deaminase"/>
    <property type="match status" value="1"/>
</dbReference>
<dbReference type="EC" id="3.5.4.33" evidence="8"/>
<evidence type="ECO:0000259" key="9">
    <source>
        <dbReference type="PROSITE" id="PS51747"/>
    </source>
</evidence>
<evidence type="ECO:0000313" key="10">
    <source>
        <dbReference type="EMBL" id="TWT99976.1"/>
    </source>
</evidence>
<comment type="similarity">
    <text evidence="1">Belongs to the cytidine and deoxycytidylate deaminase family. ADAT2 subfamily.</text>
</comment>